<dbReference type="InterPro" id="IPR014748">
    <property type="entry name" value="Enoyl-CoA_hydra_C"/>
</dbReference>
<comment type="similarity">
    <text evidence="1">Belongs to the enoyl-CoA hydratase/isomerase family.</text>
</comment>
<sequence>MSYQTLTYQRAGQVGIITLNRPEVNNAINLEMAQAMADLCSEINQDHEVRVVTITGAGEAFSVGTDWSRPSEGIELQSVATAVSKLNCPVIAAINGDALGQGLELALACDLRIAAEIARLGLPDITSTLIPFDGGTQRLPRLVGRAKAMEMVLLGEPLSAREAYRIGLVNKVVQSEELLPVVNDMAQRMAASAPLALRYAKEAIYKGSELTLEQGLRLETDLYTLLQTTEDRAEGIT</sequence>
<dbReference type="EMBL" id="BARS01031654">
    <property type="protein sequence ID" value="GAG20589.1"/>
    <property type="molecule type" value="Genomic_DNA"/>
</dbReference>
<dbReference type="Pfam" id="PF00378">
    <property type="entry name" value="ECH_1"/>
    <property type="match status" value="1"/>
</dbReference>
<dbReference type="SUPFAM" id="SSF52096">
    <property type="entry name" value="ClpP/crotonase"/>
    <property type="match status" value="1"/>
</dbReference>
<protein>
    <recommendedName>
        <fullName evidence="4">3-hydroxybutyryl-CoA dehydratase</fullName>
    </recommendedName>
</protein>
<organism evidence="3">
    <name type="scientific">marine sediment metagenome</name>
    <dbReference type="NCBI Taxonomy" id="412755"/>
    <lineage>
        <taxon>unclassified sequences</taxon>
        <taxon>metagenomes</taxon>
        <taxon>ecological metagenomes</taxon>
    </lineage>
</organism>
<dbReference type="InterPro" id="IPR029045">
    <property type="entry name" value="ClpP/crotonase-like_dom_sf"/>
</dbReference>
<feature type="non-terminal residue" evidence="3">
    <location>
        <position position="237"/>
    </location>
</feature>
<gene>
    <name evidence="3" type="ORF">S01H1_49233</name>
</gene>
<dbReference type="AlphaFoldDB" id="X0VQE4"/>
<reference evidence="3" key="1">
    <citation type="journal article" date="2014" name="Front. Microbiol.">
        <title>High frequency of phylogenetically diverse reductive dehalogenase-homologous genes in deep subseafloor sedimentary metagenomes.</title>
        <authorList>
            <person name="Kawai M."/>
            <person name="Futagami T."/>
            <person name="Toyoda A."/>
            <person name="Takaki Y."/>
            <person name="Nishi S."/>
            <person name="Hori S."/>
            <person name="Arai W."/>
            <person name="Tsubouchi T."/>
            <person name="Morono Y."/>
            <person name="Uchiyama I."/>
            <person name="Ito T."/>
            <person name="Fujiyama A."/>
            <person name="Inagaki F."/>
            <person name="Takami H."/>
        </authorList>
    </citation>
    <scope>NUCLEOTIDE SEQUENCE</scope>
    <source>
        <strain evidence="3">Expedition CK06-06</strain>
    </source>
</reference>
<dbReference type="Gene3D" id="3.30.300.220">
    <property type="match status" value="1"/>
</dbReference>
<name>X0VQE4_9ZZZZ</name>
<dbReference type="GO" id="GO:0006635">
    <property type="term" value="P:fatty acid beta-oxidation"/>
    <property type="evidence" value="ECO:0007669"/>
    <property type="project" value="TreeGrafter"/>
</dbReference>
<evidence type="ECO:0000313" key="3">
    <source>
        <dbReference type="EMBL" id="GAG20589.1"/>
    </source>
</evidence>
<proteinExistence type="inferred from homology"/>
<dbReference type="Gene3D" id="3.90.226.20">
    <property type="match status" value="1"/>
</dbReference>
<keyword evidence="2" id="KW-0456">Lyase</keyword>
<evidence type="ECO:0008006" key="4">
    <source>
        <dbReference type="Google" id="ProtNLM"/>
    </source>
</evidence>
<dbReference type="Gene3D" id="1.10.12.10">
    <property type="entry name" value="Lyase 2-enoyl-coa Hydratase, Chain A, domain 2"/>
    <property type="match status" value="1"/>
</dbReference>
<dbReference type="PANTHER" id="PTHR11941:SF54">
    <property type="entry name" value="ENOYL-COA HYDRATASE, MITOCHONDRIAL"/>
    <property type="match status" value="1"/>
</dbReference>
<comment type="caution">
    <text evidence="3">The sequence shown here is derived from an EMBL/GenBank/DDBJ whole genome shotgun (WGS) entry which is preliminary data.</text>
</comment>
<dbReference type="FunFam" id="3.90.226.10:FF:000009">
    <property type="entry name" value="Carnitinyl-CoA dehydratase"/>
    <property type="match status" value="1"/>
</dbReference>
<evidence type="ECO:0000256" key="1">
    <source>
        <dbReference type="ARBA" id="ARBA00005254"/>
    </source>
</evidence>
<dbReference type="InterPro" id="IPR001753">
    <property type="entry name" value="Enoyl-CoA_hydra/iso"/>
</dbReference>
<dbReference type="GO" id="GO:0016829">
    <property type="term" value="F:lyase activity"/>
    <property type="evidence" value="ECO:0007669"/>
    <property type="project" value="UniProtKB-KW"/>
</dbReference>
<dbReference type="CDD" id="cd06558">
    <property type="entry name" value="crotonase-like"/>
    <property type="match status" value="1"/>
</dbReference>
<dbReference type="PANTHER" id="PTHR11941">
    <property type="entry name" value="ENOYL-COA HYDRATASE-RELATED"/>
    <property type="match status" value="1"/>
</dbReference>
<evidence type="ECO:0000256" key="2">
    <source>
        <dbReference type="ARBA" id="ARBA00023239"/>
    </source>
</evidence>
<accession>X0VQE4</accession>